<dbReference type="EMBL" id="BQKY01000010">
    <property type="protein sequence ID" value="GJN91949.1"/>
    <property type="molecule type" value="Genomic_DNA"/>
</dbReference>
<organism evidence="2 3">
    <name type="scientific">Rhodotorula paludigena</name>
    <dbReference type="NCBI Taxonomy" id="86838"/>
    <lineage>
        <taxon>Eukaryota</taxon>
        <taxon>Fungi</taxon>
        <taxon>Dikarya</taxon>
        <taxon>Basidiomycota</taxon>
        <taxon>Pucciniomycotina</taxon>
        <taxon>Microbotryomycetes</taxon>
        <taxon>Sporidiobolales</taxon>
        <taxon>Sporidiobolaceae</taxon>
        <taxon>Rhodotorula</taxon>
    </lineage>
</organism>
<dbReference type="AlphaFoldDB" id="A0AAV5GPV7"/>
<feature type="transmembrane region" description="Helical" evidence="1">
    <location>
        <begin position="27"/>
        <end position="49"/>
    </location>
</feature>
<evidence type="ECO:0000313" key="3">
    <source>
        <dbReference type="Proteomes" id="UP001342314"/>
    </source>
</evidence>
<keyword evidence="1" id="KW-0472">Membrane</keyword>
<name>A0AAV5GPV7_9BASI</name>
<keyword evidence="1" id="KW-0812">Transmembrane</keyword>
<gene>
    <name evidence="2" type="ORF">Rhopal_004977-T1</name>
</gene>
<evidence type="ECO:0000313" key="2">
    <source>
        <dbReference type="EMBL" id="GJN91949.1"/>
    </source>
</evidence>
<evidence type="ECO:0000256" key="1">
    <source>
        <dbReference type="SAM" id="Phobius"/>
    </source>
</evidence>
<keyword evidence="1" id="KW-1133">Transmembrane helix</keyword>
<sequence length="149" mass="17778">MSFDDRFDDRFDRFGDDNHGLHGRDRILVIVLPTIGGVLLLLILLWIFWRLRAIRRRVLACEERELVHDTAIAAVKEERELERERWFSDGWRHGKRHEKRKYGHHGHHGGGYPIPLPVPVPYYPHHHRRHHHYPPYGPPYYDGVKAIGY</sequence>
<proteinExistence type="predicted"/>
<protein>
    <submittedName>
        <fullName evidence="2">Uncharacterized protein</fullName>
    </submittedName>
</protein>
<keyword evidence="3" id="KW-1185">Reference proteome</keyword>
<comment type="caution">
    <text evidence="2">The sequence shown here is derived from an EMBL/GenBank/DDBJ whole genome shotgun (WGS) entry which is preliminary data.</text>
</comment>
<accession>A0AAV5GPV7</accession>
<reference evidence="2 3" key="1">
    <citation type="submission" date="2021-12" db="EMBL/GenBank/DDBJ databases">
        <title>High titer production of polyol ester of fatty acids by Rhodotorula paludigena BS15 towards product separation-free biomass refinery.</title>
        <authorList>
            <person name="Mano J."/>
            <person name="Ono H."/>
            <person name="Tanaka T."/>
            <person name="Naito K."/>
            <person name="Sushida H."/>
            <person name="Ike M."/>
            <person name="Tokuyasu K."/>
            <person name="Kitaoka M."/>
        </authorList>
    </citation>
    <scope>NUCLEOTIDE SEQUENCE [LARGE SCALE GENOMIC DNA]</scope>
    <source>
        <strain evidence="2 3">BS15</strain>
    </source>
</reference>
<dbReference type="Proteomes" id="UP001342314">
    <property type="component" value="Unassembled WGS sequence"/>
</dbReference>